<keyword evidence="2" id="KW-1185">Reference proteome</keyword>
<proteinExistence type="predicted"/>
<gene>
    <name evidence="1" type="ORF">HAT2_00046</name>
</gene>
<evidence type="ECO:0000313" key="2">
    <source>
        <dbReference type="Proteomes" id="UP000253816"/>
    </source>
</evidence>
<dbReference type="RefSeq" id="WP_181860256.1">
    <property type="nucleotide sequence ID" value="NZ_QQBG01000005.1"/>
</dbReference>
<accession>A0A369KJB6</accession>
<sequence>MQRRSAELGLSHPVELEFFKSLILKFAPDQEKQLCALLPEEEAKVVSSLKTVPLDQYPDLIQELSCWHPKHALPLTQGLPKYLREVWDKMMEEGGLSPFVPKVVERSVLNILIRSGANRALFVEKSRFSPLLKTPTSVLKLLFELVSFRLMMQSSQFLIAKEKRQIFFDYVLQHPNKALWQSYCEAFSKRTGHLPSGTRFIWSKWNGEKSELDRMTHYIGLMSLGICVHKGTHLAFLLGKRLKPEDAEILFQNALPSSIPNHIIKDLQNIVFDSMQFIHKNKLDQTVIGGERAHV</sequence>
<comment type="caution">
    <text evidence="1">The sequence shown here is derived from an EMBL/GenBank/DDBJ whole genome shotgun (WGS) entry which is preliminary data.</text>
</comment>
<reference evidence="1 2" key="1">
    <citation type="submission" date="2018-07" db="EMBL/GenBank/DDBJ databases">
        <title>Comparative genomics of the Candidatus Parilichlamydiaceae reveals evidence of convergent evolution and genome reduction in the phylum Chlamydiae.</title>
        <authorList>
            <person name="Taylor-Brown A."/>
            <person name="Polkinghorne A."/>
        </authorList>
    </citation>
    <scope>NUCLEOTIDE SEQUENCE [LARGE SCALE GENOMIC DNA]</scope>
    <source>
        <strain evidence="1 2">Hat2</strain>
    </source>
</reference>
<protein>
    <submittedName>
        <fullName evidence="1">Uncharacterized protein</fullName>
    </submittedName>
</protein>
<dbReference type="AlphaFoldDB" id="A0A369KJB6"/>
<name>A0A369KJB6_9BACT</name>
<dbReference type="Proteomes" id="UP000253816">
    <property type="component" value="Unassembled WGS sequence"/>
</dbReference>
<evidence type="ECO:0000313" key="1">
    <source>
        <dbReference type="EMBL" id="RDB31844.1"/>
    </source>
</evidence>
<dbReference type="EMBL" id="QQBG01000005">
    <property type="protein sequence ID" value="RDB31844.1"/>
    <property type="molecule type" value="Genomic_DNA"/>
</dbReference>
<organism evidence="1 2">
    <name type="scientific">Candidatus Similichlamydia laticola</name>
    <dbReference type="NCBI Taxonomy" id="2170265"/>
    <lineage>
        <taxon>Bacteria</taxon>
        <taxon>Pseudomonadati</taxon>
        <taxon>Chlamydiota</taxon>
        <taxon>Chlamydiia</taxon>
        <taxon>Parachlamydiales</taxon>
        <taxon>Candidatus Parilichlamydiaceae</taxon>
        <taxon>Candidatus Similichlamydia</taxon>
    </lineage>
</organism>